<keyword evidence="8 9" id="KW-0949">S-adenosyl-L-methionine</keyword>
<dbReference type="PANTHER" id="PTHR10259:SF11">
    <property type="entry name" value="THIOPURINE S-METHYLTRANSFERASE"/>
    <property type="match status" value="1"/>
</dbReference>
<dbReference type="InterPro" id="IPR022474">
    <property type="entry name" value="Thiopur_S-MeTfrase_Se/Te_detox"/>
</dbReference>
<dbReference type="PANTHER" id="PTHR10259">
    <property type="entry name" value="THIOPURINE S-METHYLTRANSFERASE"/>
    <property type="match status" value="1"/>
</dbReference>
<evidence type="ECO:0000256" key="8">
    <source>
        <dbReference type="ARBA" id="ARBA00022691"/>
    </source>
</evidence>
<dbReference type="PIRSF" id="PIRSF023956">
    <property type="entry name" value="Thiopurine_S-methyltransferase"/>
    <property type="match status" value="1"/>
</dbReference>
<feature type="binding site" evidence="9">
    <location>
        <position position="12"/>
    </location>
    <ligand>
        <name>S-adenosyl-L-methionine</name>
        <dbReference type="ChEBI" id="CHEBI:59789"/>
    </ligand>
</feature>
<dbReference type="HOGENOM" id="CLU_085515_1_0_6"/>
<accession>A0A0A8UX16</accession>
<sequence>MSHPKQFWLNTWQEGRIPFHQNAVNSDLINYWPLLNLPRETTVLVPLCGKSLDMLWLVEKGFHVVGIELSEVAVSQFAQENNLSMTRTIKEDSIYYSTDFISIWVVDIFHLGSNLITVDAIYDRASLIALPKPLRQSYVDQCLQWLKPNGRILLKTISYTENDIEGPPFSVTNEEVHELYKTCQIVNCIKSDKREFVSSEHLSTQGVRELIDYTWIIQY</sequence>
<dbReference type="InterPro" id="IPR029063">
    <property type="entry name" value="SAM-dependent_MTases_sf"/>
</dbReference>
<keyword evidence="5 9" id="KW-0963">Cytoplasm</keyword>
<evidence type="ECO:0000313" key="11">
    <source>
        <dbReference type="Proteomes" id="UP000032803"/>
    </source>
</evidence>
<dbReference type="HAMAP" id="MF_00812">
    <property type="entry name" value="Thiopur_methtran"/>
    <property type="match status" value="1"/>
</dbReference>
<dbReference type="EC" id="2.1.1.67" evidence="4 9"/>
<dbReference type="GO" id="GO:0005737">
    <property type="term" value="C:cytoplasm"/>
    <property type="evidence" value="ECO:0007669"/>
    <property type="project" value="UniProtKB-SubCell"/>
</dbReference>
<feature type="binding site" evidence="9">
    <location>
        <position position="47"/>
    </location>
    <ligand>
        <name>S-adenosyl-L-methionine</name>
        <dbReference type="ChEBI" id="CHEBI:59789"/>
    </ligand>
</feature>
<dbReference type="Proteomes" id="UP000032803">
    <property type="component" value="Chromosome I"/>
</dbReference>
<evidence type="ECO:0000256" key="6">
    <source>
        <dbReference type="ARBA" id="ARBA00022603"/>
    </source>
</evidence>
<dbReference type="CDD" id="cd02440">
    <property type="entry name" value="AdoMet_MTases"/>
    <property type="match status" value="1"/>
</dbReference>
<gene>
    <name evidence="9 10" type="primary">tpm</name>
    <name evidence="10" type="ORF">LHA_3084</name>
</gene>
<comment type="catalytic activity">
    <reaction evidence="1 9">
        <text>S-adenosyl-L-methionine + a thiopurine = S-adenosyl-L-homocysteine + a thiopurine S-methylether.</text>
        <dbReference type="EC" id="2.1.1.67"/>
    </reaction>
</comment>
<keyword evidence="7 9" id="KW-0808">Transferase</keyword>
<protein>
    <recommendedName>
        <fullName evidence="4 9">Thiopurine S-methyltransferase</fullName>
        <ecNumber evidence="4 9">2.1.1.67</ecNumber>
    </recommendedName>
    <alternativeName>
        <fullName evidence="9">Thiopurine methyltransferase</fullName>
    </alternativeName>
</protein>
<comment type="subcellular location">
    <subcellularLocation>
        <location evidence="2 9">Cytoplasm</location>
    </subcellularLocation>
</comment>
<name>A0A0A8UX16_LEGHA</name>
<evidence type="ECO:0000256" key="3">
    <source>
        <dbReference type="ARBA" id="ARBA00008145"/>
    </source>
</evidence>
<dbReference type="OrthoDB" id="9778208at2"/>
<dbReference type="Pfam" id="PF05724">
    <property type="entry name" value="TPMT"/>
    <property type="match status" value="1"/>
</dbReference>
<dbReference type="PATRIC" id="fig|449.7.peg.1617"/>
<dbReference type="KEGG" id="lha:LHA_3084"/>
<evidence type="ECO:0000256" key="2">
    <source>
        <dbReference type="ARBA" id="ARBA00004496"/>
    </source>
</evidence>
<dbReference type="NCBIfam" id="NF009732">
    <property type="entry name" value="PRK13255.1"/>
    <property type="match status" value="1"/>
</dbReference>
<keyword evidence="11" id="KW-1185">Reference proteome</keyword>
<dbReference type="EMBL" id="LN681225">
    <property type="protein sequence ID" value="CEK12071.1"/>
    <property type="molecule type" value="Genomic_DNA"/>
</dbReference>
<evidence type="ECO:0000256" key="5">
    <source>
        <dbReference type="ARBA" id="ARBA00022490"/>
    </source>
</evidence>
<evidence type="ECO:0000256" key="4">
    <source>
        <dbReference type="ARBA" id="ARBA00011905"/>
    </source>
</evidence>
<organism evidence="10 11">
    <name type="scientific">Legionella hackeliae</name>
    <dbReference type="NCBI Taxonomy" id="449"/>
    <lineage>
        <taxon>Bacteria</taxon>
        <taxon>Pseudomonadati</taxon>
        <taxon>Pseudomonadota</taxon>
        <taxon>Gammaproteobacteria</taxon>
        <taxon>Legionellales</taxon>
        <taxon>Legionellaceae</taxon>
        <taxon>Legionella</taxon>
    </lineage>
</organism>
<evidence type="ECO:0000256" key="7">
    <source>
        <dbReference type="ARBA" id="ARBA00022679"/>
    </source>
</evidence>
<dbReference type="AlphaFoldDB" id="A0A0A8UX16"/>
<proteinExistence type="inferred from homology"/>
<dbReference type="NCBIfam" id="TIGR03840">
    <property type="entry name" value="TMPT_Se_Te"/>
    <property type="match status" value="1"/>
</dbReference>
<dbReference type="GO" id="GO:0008119">
    <property type="term" value="F:thiopurine S-methyltransferase activity"/>
    <property type="evidence" value="ECO:0007669"/>
    <property type="project" value="UniProtKB-UniRule"/>
</dbReference>
<dbReference type="PROSITE" id="PS51585">
    <property type="entry name" value="SAM_MT_TPMT"/>
    <property type="match status" value="1"/>
</dbReference>
<dbReference type="InterPro" id="IPR008854">
    <property type="entry name" value="TPMT"/>
</dbReference>
<feature type="binding site" evidence="9">
    <location>
        <position position="68"/>
    </location>
    <ligand>
        <name>S-adenosyl-L-methionine</name>
        <dbReference type="ChEBI" id="CHEBI:59789"/>
    </ligand>
</feature>
<dbReference type="GO" id="GO:0032259">
    <property type="term" value="P:methylation"/>
    <property type="evidence" value="ECO:0007669"/>
    <property type="project" value="UniProtKB-KW"/>
</dbReference>
<dbReference type="Gene3D" id="3.40.50.150">
    <property type="entry name" value="Vaccinia Virus protein VP39"/>
    <property type="match status" value="1"/>
</dbReference>
<keyword evidence="6 9" id="KW-0489">Methyltransferase</keyword>
<feature type="binding site" evidence="9">
    <location>
        <position position="124"/>
    </location>
    <ligand>
        <name>S-adenosyl-L-methionine</name>
        <dbReference type="ChEBI" id="CHEBI:59789"/>
    </ligand>
</feature>
<evidence type="ECO:0000256" key="9">
    <source>
        <dbReference type="HAMAP-Rule" id="MF_00812"/>
    </source>
</evidence>
<dbReference type="GO" id="GO:0010038">
    <property type="term" value="P:response to metal ion"/>
    <property type="evidence" value="ECO:0007669"/>
    <property type="project" value="InterPro"/>
</dbReference>
<dbReference type="SUPFAM" id="SSF53335">
    <property type="entry name" value="S-adenosyl-L-methionine-dependent methyltransferases"/>
    <property type="match status" value="1"/>
</dbReference>
<evidence type="ECO:0000256" key="1">
    <source>
        <dbReference type="ARBA" id="ARBA00000903"/>
    </source>
</evidence>
<dbReference type="FunFam" id="3.40.50.150:FF:000101">
    <property type="entry name" value="Thiopurine S-methyltransferase"/>
    <property type="match status" value="1"/>
</dbReference>
<comment type="similarity">
    <text evidence="3 9">Belongs to the class I-like SAM-binding methyltransferase superfamily. TPMT family.</text>
</comment>
<dbReference type="STRING" id="449.LHA_3084"/>
<reference evidence="11" key="1">
    <citation type="submission" date="2014-09" db="EMBL/GenBank/DDBJ databases">
        <authorList>
            <person name="Gomez-Valero L."/>
        </authorList>
    </citation>
    <scope>NUCLEOTIDE SEQUENCE [LARGE SCALE GENOMIC DNA]</scope>
    <source>
        <strain evidence="11">ATCC35250</strain>
    </source>
</reference>
<dbReference type="InterPro" id="IPR025835">
    <property type="entry name" value="Thiopurine_S-MeTrfase"/>
</dbReference>
<evidence type="ECO:0000313" key="10">
    <source>
        <dbReference type="EMBL" id="CEK12071.1"/>
    </source>
</evidence>